<comment type="caution">
    <text evidence="2">The sequence shown here is derived from an EMBL/GenBank/DDBJ whole genome shotgun (WGS) entry which is preliminary data.</text>
</comment>
<keyword evidence="3" id="KW-1185">Reference proteome</keyword>
<accession>A0ABV3U7L8</accession>
<protein>
    <recommendedName>
        <fullName evidence="4">Tetratricopeptide repeat protein</fullName>
    </recommendedName>
</protein>
<reference evidence="2 3" key="1">
    <citation type="journal article" date="2011" name="Int. J. Syst. Evol. Microbiol.">
        <title>Zhongshania antarctica gen. nov., sp. nov. and Zhongshania guokunii sp. nov., gammaproteobacteria respectively isolated from coastal attached (fast) ice and surface seawater of the Antarctic.</title>
        <authorList>
            <person name="Li H.J."/>
            <person name="Zhang X.Y."/>
            <person name="Chen C.X."/>
            <person name="Zhang Y.J."/>
            <person name="Gao Z.M."/>
            <person name="Yu Y."/>
            <person name="Chen X.L."/>
            <person name="Chen B."/>
            <person name="Zhang Y.Z."/>
        </authorList>
    </citation>
    <scope>NUCLEOTIDE SEQUENCE [LARGE SCALE GENOMIC DNA]</scope>
    <source>
        <strain evidence="2 3">ZS6-22T</strain>
    </source>
</reference>
<evidence type="ECO:0000313" key="2">
    <source>
        <dbReference type="EMBL" id="MEX1669730.1"/>
    </source>
</evidence>
<keyword evidence="1" id="KW-0802">TPR repeat</keyword>
<dbReference type="Proteomes" id="UP001557485">
    <property type="component" value="Unassembled WGS sequence"/>
</dbReference>
<sequence length="623" mass="68387">MKILALSLSKICWCVAILLLPMTLYASESDSVKVEALNLYSSARLASEASKQEELHQIRFYVSRLAENFEIQAVSLSVDGREVVKYKYSELESRLLFDGGVHPLLTLSLPPGSHQIAAKFVVINRDAGPNADRLFPRIEKDLTLTGNTQLELELLSEGMAKWLKKPSILLHDRGEEDPALNSDSNPFLRAVYFNARRHYAFEALAEAMYYVKKGGQVAQFSPRLQQTLKQSAVELGLAALPSELANIGDPASSARASDDIYQKFNSGVGLINRGKAAEGVAILDALSYTIRESNGSGTAQNSNEALLGDKINLSLGFYFLQQGDSERAVNYFSEVRRLSPYANKALVGLGWALLSPRQTAVQALADSDISAPGRKAKNMAYLWSGSEDDIAWARRHTPFRRAWAIASGAKEEDLQAAMVPWMELINRDPLDPAVQEGLLILPYAMSHWAGQGARAESYYVSAVNRLQESLLILESAAEDVRSGGLLEAVIAADKDKLNGWGIWLCDLSADRQGAYLDLLLDSSSFHFALREFRQLGRIVEVLGGVGQVGSASSAAGGSTLLGALDKLKAQWGLKLERAAIAELDKHRQRTERYLAEANFAMARNHENARRQLTEVVWDGEAGK</sequence>
<name>A0ABV3U7L8_9GAMM</name>
<proteinExistence type="predicted"/>
<evidence type="ECO:0008006" key="4">
    <source>
        <dbReference type="Google" id="ProtNLM"/>
    </source>
</evidence>
<dbReference type="RefSeq" id="WP_368382024.1">
    <property type="nucleotide sequence ID" value="NZ_JBFRYA010000010.1"/>
</dbReference>
<dbReference type="InterPro" id="IPR019734">
    <property type="entry name" value="TPR_rpt"/>
</dbReference>
<evidence type="ECO:0000313" key="3">
    <source>
        <dbReference type="Proteomes" id="UP001557485"/>
    </source>
</evidence>
<dbReference type="EMBL" id="JBFRYA010000010">
    <property type="protein sequence ID" value="MEX1669730.1"/>
    <property type="molecule type" value="Genomic_DNA"/>
</dbReference>
<evidence type="ECO:0000256" key="1">
    <source>
        <dbReference type="PROSITE-ProRule" id="PRU00339"/>
    </source>
</evidence>
<gene>
    <name evidence="2" type="ORF">AB4876_12490</name>
</gene>
<feature type="repeat" description="TPR" evidence="1">
    <location>
        <begin position="309"/>
        <end position="342"/>
    </location>
</feature>
<organism evidence="2 3">
    <name type="scientific">Zhongshania guokunii</name>
    <dbReference type="NCBI Taxonomy" id="641783"/>
    <lineage>
        <taxon>Bacteria</taxon>
        <taxon>Pseudomonadati</taxon>
        <taxon>Pseudomonadota</taxon>
        <taxon>Gammaproteobacteria</taxon>
        <taxon>Cellvibrionales</taxon>
        <taxon>Spongiibacteraceae</taxon>
        <taxon>Zhongshania</taxon>
    </lineage>
</organism>
<dbReference type="PROSITE" id="PS50005">
    <property type="entry name" value="TPR"/>
    <property type="match status" value="1"/>
</dbReference>